<dbReference type="AlphaFoldDB" id="A0AAV8CV20"/>
<dbReference type="Gene3D" id="1.25.40.10">
    <property type="entry name" value="Tetratricopeptide repeat domain"/>
    <property type="match status" value="4"/>
</dbReference>
<accession>A0AAV8CV20</accession>
<evidence type="ECO:0000313" key="5">
    <source>
        <dbReference type="EMBL" id="KAJ4759261.1"/>
    </source>
</evidence>
<dbReference type="Pfam" id="PF01535">
    <property type="entry name" value="PPR"/>
    <property type="match status" value="4"/>
</dbReference>
<gene>
    <name evidence="5" type="ORF">LUZ62_069636</name>
</gene>
<proteinExistence type="inferred from homology"/>
<dbReference type="Proteomes" id="UP001140206">
    <property type="component" value="Chromosome 4"/>
</dbReference>
<keyword evidence="6" id="KW-1185">Reference proteome</keyword>
<reference evidence="5" key="1">
    <citation type="submission" date="2022-08" db="EMBL/GenBank/DDBJ databases">
        <authorList>
            <person name="Marques A."/>
        </authorList>
    </citation>
    <scope>NUCLEOTIDE SEQUENCE</scope>
    <source>
        <strain evidence="5">RhyPub2mFocal</strain>
        <tissue evidence="5">Leaves</tissue>
    </source>
</reference>
<protein>
    <submittedName>
        <fullName evidence="5">Pentatricopeptide repeat-containing protein</fullName>
    </submittedName>
</protein>
<feature type="repeat" description="PPR" evidence="4">
    <location>
        <begin position="259"/>
        <end position="293"/>
    </location>
</feature>
<comment type="similarity">
    <text evidence="1">Belongs to the PPR family. P subfamily.</text>
</comment>
<dbReference type="InterPro" id="IPR002885">
    <property type="entry name" value="PPR_rpt"/>
</dbReference>
<feature type="repeat" description="PPR" evidence="4">
    <location>
        <begin position="504"/>
        <end position="538"/>
    </location>
</feature>
<dbReference type="Pfam" id="PF13041">
    <property type="entry name" value="PPR_2"/>
    <property type="match status" value="1"/>
</dbReference>
<keyword evidence="3" id="KW-0809">Transit peptide</keyword>
<sequence length="608" mass="68840">MMAIWSSDWSLAPLPPFSTSLTKIQPSISILYTSSIALLSKKQRVPLASFCTACSSPLLENHSPTELRRISLQPSPVTDITISNKLIRNLCEDPQTEAIAFEYYRKARDKQKFQPDSKTLTTLFRKLLNSKQWSSVGYLIEDLNSLNVLPDVPMCSSLVMGCIKARKFKLMESFLKVVEAKKGDVARAAFSSALRGYNKLHMYRSTILVYDRMRAAQLPLDSTCYLSTMEAYHAICNLDMVISLFHDYKSNKFDSSNDAIEIYNILCNSLAKGDKPLEALRYMREMENEGLLPSSSIYSSLISSFAAKKEVEKVEDLFNEALEKQLVKDPDICQKLVVMYVEIGLLGKTIWVVKQMKAAGMKVSDCICSAIVNGFAKKRDLKASLRSFNELITIGCEPGQVTYASVVNVCCRLGLTSEAEALFSEMLEKGFDKCVVAYANMISMYGKSGRASDAMQLLAKMKQKGCQPNLWVYNSLLDMFSRLMNVRRVEKLWKEMERRKIVPDKISHTSVIGAYSRAGDLDACIRLYRQFKANGGKVDRVLVGIMVGVFSRSSRYNDLIELLREMKREGTELDRRLYESVLNRLRDAELQVHVRWLENNFGFKGDKT</sequence>
<dbReference type="Pfam" id="PF12854">
    <property type="entry name" value="PPR_1"/>
    <property type="match status" value="1"/>
</dbReference>
<dbReference type="PANTHER" id="PTHR47447">
    <property type="entry name" value="OS03G0856100 PROTEIN"/>
    <property type="match status" value="1"/>
</dbReference>
<evidence type="ECO:0000256" key="2">
    <source>
        <dbReference type="ARBA" id="ARBA00022737"/>
    </source>
</evidence>
<evidence type="ECO:0000256" key="1">
    <source>
        <dbReference type="ARBA" id="ARBA00007626"/>
    </source>
</evidence>
<evidence type="ECO:0000256" key="4">
    <source>
        <dbReference type="PROSITE-ProRule" id="PRU00708"/>
    </source>
</evidence>
<feature type="repeat" description="PPR" evidence="4">
    <location>
        <begin position="469"/>
        <end position="503"/>
    </location>
</feature>
<keyword evidence="2" id="KW-0677">Repeat</keyword>
<feature type="repeat" description="PPR" evidence="4">
    <location>
        <begin position="399"/>
        <end position="433"/>
    </location>
</feature>
<evidence type="ECO:0000256" key="3">
    <source>
        <dbReference type="ARBA" id="ARBA00022946"/>
    </source>
</evidence>
<dbReference type="InterPro" id="IPR011990">
    <property type="entry name" value="TPR-like_helical_dom_sf"/>
</dbReference>
<dbReference type="PANTHER" id="PTHR47447:SF21">
    <property type="entry name" value="PENTACOTRIPEPTIDE-REPEAT REGION OF PRORP DOMAIN-CONTAINING PROTEIN"/>
    <property type="match status" value="1"/>
</dbReference>
<dbReference type="NCBIfam" id="TIGR00756">
    <property type="entry name" value="PPR"/>
    <property type="match status" value="6"/>
</dbReference>
<dbReference type="EMBL" id="JAMFTS010000004">
    <property type="protein sequence ID" value="KAJ4759261.1"/>
    <property type="molecule type" value="Genomic_DNA"/>
</dbReference>
<comment type="caution">
    <text evidence="5">The sequence shown here is derived from an EMBL/GenBank/DDBJ whole genome shotgun (WGS) entry which is preliminary data.</text>
</comment>
<feature type="repeat" description="PPR" evidence="4">
    <location>
        <begin position="434"/>
        <end position="468"/>
    </location>
</feature>
<dbReference type="PROSITE" id="PS51375">
    <property type="entry name" value="PPR"/>
    <property type="match status" value="5"/>
</dbReference>
<name>A0AAV8CV20_9POAL</name>
<organism evidence="5 6">
    <name type="scientific">Rhynchospora pubera</name>
    <dbReference type="NCBI Taxonomy" id="906938"/>
    <lineage>
        <taxon>Eukaryota</taxon>
        <taxon>Viridiplantae</taxon>
        <taxon>Streptophyta</taxon>
        <taxon>Embryophyta</taxon>
        <taxon>Tracheophyta</taxon>
        <taxon>Spermatophyta</taxon>
        <taxon>Magnoliopsida</taxon>
        <taxon>Liliopsida</taxon>
        <taxon>Poales</taxon>
        <taxon>Cyperaceae</taxon>
        <taxon>Cyperoideae</taxon>
        <taxon>Rhynchosporeae</taxon>
        <taxon>Rhynchospora</taxon>
    </lineage>
</organism>
<evidence type="ECO:0000313" key="6">
    <source>
        <dbReference type="Proteomes" id="UP001140206"/>
    </source>
</evidence>